<keyword evidence="1" id="KW-0862">Zinc</keyword>
<dbReference type="PANTHER" id="PTHR33936">
    <property type="entry name" value="PROTEIN CBG17840"/>
    <property type="match status" value="1"/>
</dbReference>
<evidence type="ECO:0000256" key="1">
    <source>
        <dbReference type="PROSITE-ProRule" id="PRU00042"/>
    </source>
</evidence>
<dbReference type="EMBL" id="JAWZYT010006444">
    <property type="protein sequence ID" value="KAK4288163.1"/>
    <property type="molecule type" value="Genomic_DNA"/>
</dbReference>
<evidence type="ECO:0000256" key="2">
    <source>
        <dbReference type="SAM" id="MobiDB-lite"/>
    </source>
</evidence>
<protein>
    <recommendedName>
        <fullName evidence="3">C2H2-type domain-containing protein</fullName>
    </recommendedName>
</protein>
<dbReference type="InterPro" id="IPR013087">
    <property type="entry name" value="Znf_C2H2_type"/>
</dbReference>
<name>A0AAE1NDY8_9EUCA</name>
<dbReference type="InterPro" id="IPR052797">
    <property type="entry name" value="RegFact_GeneExpr_CellDeath"/>
</dbReference>
<gene>
    <name evidence="4" type="ORF">Pmani_038793</name>
</gene>
<organism evidence="4 5">
    <name type="scientific">Petrolisthes manimaculis</name>
    <dbReference type="NCBI Taxonomy" id="1843537"/>
    <lineage>
        <taxon>Eukaryota</taxon>
        <taxon>Metazoa</taxon>
        <taxon>Ecdysozoa</taxon>
        <taxon>Arthropoda</taxon>
        <taxon>Crustacea</taxon>
        <taxon>Multicrustacea</taxon>
        <taxon>Malacostraca</taxon>
        <taxon>Eumalacostraca</taxon>
        <taxon>Eucarida</taxon>
        <taxon>Decapoda</taxon>
        <taxon>Pleocyemata</taxon>
        <taxon>Anomura</taxon>
        <taxon>Galatheoidea</taxon>
        <taxon>Porcellanidae</taxon>
        <taxon>Petrolisthes</taxon>
    </lineage>
</organism>
<feature type="region of interest" description="Disordered" evidence="2">
    <location>
        <begin position="511"/>
        <end position="532"/>
    </location>
</feature>
<evidence type="ECO:0000259" key="3">
    <source>
        <dbReference type="PROSITE" id="PS50157"/>
    </source>
</evidence>
<dbReference type="PANTHER" id="PTHR33936:SF24">
    <property type="entry name" value="C2H2-TYPE DOMAIN-CONTAINING PROTEIN"/>
    <property type="match status" value="1"/>
</dbReference>
<evidence type="ECO:0000313" key="4">
    <source>
        <dbReference type="EMBL" id="KAK4288163.1"/>
    </source>
</evidence>
<evidence type="ECO:0000313" key="5">
    <source>
        <dbReference type="Proteomes" id="UP001292094"/>
    </source>
</evidence>
<reference evidence="4" key="1">
    <citation type="submission" date="2023-11" db="EMBL/GenBank/DDBJ databases">
        <title>Genome assemblies of two species of porcelain crab, Petrolisthes cinctipes and Petrolisthes manimaculis (Anomura: Porcellanidae).</title>
        <authorList>
            <person name="Angst P."/>
        </authorList>
    </citation>
    <scope>NUCLEOTIDE SEQUENCE</scope>
    <source>
        <strain evidence="4">PB745_02</strain>
        <tissue evidence="4">Gill</tissue>
    </source>
</reference>
<dbReference type="SMART" id="SM00355">
    <property type="entry name" value="ZnF_C2H2"/>
    <property type="match status" value="2"/>
</dbReference>
<feature type="domain" description="C2H2-type" evidence="3">
    <location>
        <begin position="1"/>
        <end position="28"/>
    </location>
</feature>
<proteinExistence type="predicted"/>
<accession>A0AAE1NDY8</accession>
<dbReference type="AlphaFoldDB" id="A0AAE1NDY8"/>
<keyword evidence="1" id="KW-0863">Zinc-finger</keyword>
<keyword evidence="1" id="KW-0479">Metal-binding</keyword>
<comment type="caution">
    <text evidence="4">The sequence shown here is derived from an EMBL/GenBank/DDBJ whole genome shotgun (WGS) entry which is preliminary data.</text>
</comment>
<keyword evidence="5" id="KW-1185">Reference proteome</keyword>
<dbReference type="PROSITE" id="PS00028">
    <property type="entry name" value="ZINC_FINGER_C2H2_1"/>
    <property type="match status" value="2"/>
</dbReference>
<dbReference type="Proteomes" id="UP001292094">
    <property type="component" value="Unassembled WGS sequence"/>
</dbReference>
<dbReference type="PROSITE" id="PS50157">
    <property type="entry name" value="ZINC_FINGER_C2H2_2"/>
    <property type="match status" value="1"/>
</dbReference>
<sequence length="566" mass="64578">MCHICDKVFTQVSNKRTHERNIHGVNLPSRPIQYKDDGRSTLVKCKECNEAYPTLNNYRHHLLVKHHIETHKTYHEFTSEKEFLAWKGSVEMDIGINYTTHAGSWKSSEGKKQIFYCRRSGEKSSTKTQDTSEKKCTEKSQGTCKLGLYCTSSMEVVKADGWIRVTFYTDHHDHELGFPNLVHMVLPKSEKDRIAGMIMQGIEHHKILERVWETSGRNRTSILEKDIENIIAACGLSVNQSRHSDDSTSVRLIAQDMKDAGELLYFKDQGQLDPQNTEIPSEEFVLAFMKEEQQLMFSEQLKNTDKLQVCMDSTHCISQYTGFQLTTLMTITDLHQGFPVAFLISSTVNTEIVKVFLDEIKDRMGVVQAQVFMSDDDPLFRNAWNATMGRKNICKHIHAVGNFLKNKSHPSKPKSPTEEIEMKQDIVCKEDSTRSQVEEQITEVKMKLPSLLSECDEMKDLDSVKALNNHLSNAYGIVHAGRTYPAQSNNLSVDTSTVLDPSNNNVVKQDRLHSTKKRKQKDEGRSLKKPNVRARQEIVESVAKSQSDISFPILSTGAICDEHNYW</sequence>
<dbReference type="GO" id="GO:0008270">
    <property type="term" value="F:zinc ion binding"/>
    <property type="evidence" value="ECO:0007669"/>
    <property type="project" value="UniProtKB-KW"/>
</dbReference>
<dbReference type="Gene3D" id="3.30.160.60">
    <property type="entry name" value="Classic Zinc Finger"/>
    <property type="match status" value="1"/>
</dbReference>